<evidence type="ECO:0000313" key="3">
    <source>
        <dbReference type="Proteomes" id="UP000554837"/>
    </source>
</evidence>
<dbReference type="EMBL" id="JACHHO010000010">
    <property type="protein sequence ID" value="MBB5206373.1"/>
    <property type="molecule type" value="Genomic_DNA"/>
</dbReference>
<organism evidence="2 3">
    <name type="scientific">Inhella inkyongensis</name>
    <dbReference type="NCBI Taxonomy" id="392593"/>
    <lineage>
        <taxon>Bacteria</taxon>
        <taxon>Pseudomonadati</taxon>
        <taxon>Pseudomonadota</taxon>
        <taxon>Betaproteobacteria</taxon>
        <taxon>Burkholderiales</taxon>
        <taxon>Sphaerotilaceae</taxon>
        <taxon>Inhella</taxon>
    </lineage>
</organism>
<keyword evidence="3" id="KW-1185">Reference proteome</keyword>
<evidence type="ECO:0000259" key="1">
    <source>
        <dbReference type="Pfam" id="PF00753"/>
    </source>
</evidence>
<protein>
    <submittedName>
        <fullName evidence="2">Beta-lactamase superfamily II metal-dependent hydrolase</fullName>
    </submittedName>
</protein>
<dbReference type="InterPro" id="IPR036866">
    <property type="entry name" value="RibonucZ/Hydroxyglut_hydro"/>
</dbReference>
<sequence>MEIRPLKARFGDSILVLWGRPKRALLIDGGVGKTYGESIQPAFAALREQGVQALEALVVTHLDRDHIGGVADVIRRRHQHQLGIRDVWFNGARHLPVGAPRPRSIAQAEALGAMLHEQGLAWNAAFSGGAIRTPSHGPLPRVELPGGLAVTVLSPNLPQLKRLAALWPQALAETSDAQPLPRARGASPKRPPASIPIDLVSLAKARFAEDSSVANGSSLALLLEHKGRAALMAGDAYPSVLAAAWRRLCRERGGAVGLDLLKLSHHGSSTNTSPQLLGLLKPKKLLITTDGSGYGHPHAETLAWALLQIPDVELIFNYSNEYSLPWETIRKGRCGPKVRLGAESGLSLRL</sequence>
<dbReference type="Proteomes" id="UP000554837">
    <property type="component" value="Unassembled WGS sequence"/>
</dbReference>
<comment type="caution">
    <text evidence="2">The sequence shown here is derived from an EMBL/GenBank/DDBJ whole genome shotgun (WGS) entry which is preliminary data.</text>
</comment>
<dbReference type="Gene3D" id="3.60.15.10">
    <property type="entry name" value="Ribonuclease Z/Hydroxyacylglutathione hydrolase-like"/>
    <property type="match status" value="1"/>
</dbReference>
<dbReference type="PANTHER" id="PTHR30619">
    <property type="entry name" value="DNA INTERNALIZATION/COMPETENCE PROTEIN COMEC/REC2"/>
    <property type="match status" value="1"/>
</dbReference>
<name>A0A840S9R3_9BURK</name>
<accession>A0A840S9R3</accession>
<dbReference type="Pfam" id="PF00753">
    <property type="entry name" value="Lactamase_B"/>
    <property type="match status" value="1"/>
</dbReference>
<keyword evidence="2" id="KW-0378">Hydrolase</keyword>
<dbReference type="GO" id="GO:0016787">
    <property type="term" value="F:hydrolase activity"/>
    <property type="evidence" value="ECO:0007669"/>
    <property type="project" value="UniProtKB-KW"/>
</dbReference>
<dbReference type="SUPFAM" id="SSF56281">
    <property type="entry name" value="Metallo-hydrolase/oxidoreductase"/>
    <property type="match status" value="1"/>
</dbReference>
<feature type="domain" description="Metallo-beta-lactamase" evidence="1">
    <location>
        <begin position="10"/>
        <end position="138"/>
    </location>
</feature>
<gene>
    <name evidence="2" type="ORF">HNQ51_003719</name>
</gene>
<dbReference type="OrthoDB" id="418728at2"/>
<dbReference type="PANTHER" id="PTHR30619:SF1">
    <property type="entry name" value="RECOMBINATION PROTEIN 2"/>
    <property type="match status" value="1"/>
</dbReference>
<dbReference type="InterPro" id="IPR052159">
    <property type="entry name" value="Competence_DNA_uptake"/>
</dbReference>
<evidence type="ECO:0000313" key="2">
    <source>
        <dbReference type="EMBL" id="MBB5206373.1"/>
    </source>
</evidence>
<reference evidence="2 3" key="1">
    <citation type="submission" date="2020-08" db="EMBL/GenBank/DDBJ databases">
        <title>Genomic Encyclopedia of Type Strains, Phase IV (KMG-IV): sequencing the most valuable type-strain genomes for metagenomic binning, comparative biology and taxonomic classification.</title>
        <authorList>
            <person name="Goeker M."/>
        </authorList>
    </citation>
    <scope>NUCLEOTIDE SEQUENCE [LARGE SCALE GENOMIC DNA]</scope>
    <source>
        <strain evidence="2 3">DSM 23958</strain>
    </source>
</reference>
<proteinExistence type="predicted"/>
<dbReference type="InterPro" id="IPR001279">
    <property type="entry name" value="Metallo-B-lactamas"/>
</dbReference>
<dbReference type="AlphaFoldDB" id="A0A840S9R3"/>
<dbReference type="RefSeq" id="WP_138855486.1">
    <property type="nucleotide sequence ID" value="NZ_CP040709.1"/>
</dbReference>